<evidence type="ECO:0000256" key="2">
    <source>
        <dbReference type="ARBA" id="ARBA00022555"/>
    </source>
</evidence>
<dbReference type="EC" id="2.3.1.193" evidence="9"/>
<dbReference type="HAMAP" id="MF_01886">
    <property type="entry name" value="tRNA_acetyltr_TmcA"/>
    <property type="match status" value="1"/>
</dbReference>
<dbReference type="InterPro" id="IPR007807">
    <property type="entry name" value="TcmA/NAT10_helicase"/>
</dbReference>
<dbReference type="PANTHER" id="PTHR10925">
    <property type="entry name" value="N-ACETYLTRANSFERASE 10"/>
    <property type="match status" value="1"/>
</dbReference>
<evidence type="ECO:0000313" key="11">
    <source>
        <dbReference type="EMBL" id="MDK9556277.1"/>
    </source>
</evidence>
<comment type="similarity">
    <text evidence="9">Belongs to the TmcA family.</text>
</comment>
<feature type="domain" description="N-acetyltransferase" evidence="10">
    <location>
        <begin position="395"/>
        <end position="580"/>
    </location>
</feature>
<dbReference type="InterPro" id="IPR024914">
    <property type="entry name" value="tRNA_acetyltr_TmcA"/>
</dbReference>
<keyword evidence="1 9" id="KW-0963">Cytoplasm</keyword>
<dbReference type="InterPro" id="IPR032672">
    <property type="entry name" value="TmcA/NAT10/Kre33"/>
</dbReference>
<dbReference type="Gene3D" id="3.40.50.11040">
    <property type="match status" value="1"/>
</dbReference>
<keyword evidence="3 9" id="KW-0808">Transferase</keyword>
<dbReference type="Pfam" id="PF05127">
    <property type="entry name" value="NAT10_TcmA_helicase"/>
    <property type="match status" value="1"/>
</dbReference>
<feature type="binding site" evidence="9">
    <location>
        <position position="190"/>
    </location>
    <ligand>
        <name>ATP</name>
        <dbReference type="ChEBI" id="CHEBI:30616"/>
    </ligand>
</feature>
<evidence type="ECO:0000313" key="12">
    <source>
        <dbReference type="Proteomes" id="UP001223547"/>
    </source>
</evidence>
<evidence type="ECO:0000256" key="7">
    <source>
        <dbReference type="ARBA" id="ARBA00022884"/>
    </source>
</evidence>
<dbReference type="InterPro" id="IPR013562">
    <property type="entry name" value="TmcA/NAT10_N"/>
</dbReference>
<keyword evidence="2 9" id="KW-0820">tRNA-binding</keyword>
<comment type="caution">
    <text evidence="9">Lacks conserved residue(s) required for the propagation of feature annotation.</text>
</comment>
<dbReference type="Gene3D" id="1.20.120.890">
    <property type="entry name" value="tRNA(Met) cytidine acetyltransferase, tail domain"/>
    <property type="match status" value="1"/>
</dbReference>
<proteinExistence type="inferred from homology"/>
<keyword evidence="5 9" id="KW-0547">Nucleotide-binding</keyword>
<dbReference type="SUPFAM" id="SSF55729">
    <property type="entry name" value="Acyl-CoA N-acyltransferases (Nat)"/>
    <property type="match status" value="1"/>
</dbReference>
<dbReference type="Pfam" id="PF13718">
    <property type="entry name" value="GNAT_acetyltr_2"/>
    <property type="match status" value="1"/>
</dbReference>
<dbReference type="PANTHER" id="PTHR10925:SF5">
    <property type="entry name" value="RNA CYTIDINE ACETYLTRANSFERASE"/>
    <property type="match status" value="1"/>
</dbReference>
<keyword evidence="6 9" id="KW-0067">ATP-binding</keyword>
<organism evidence="11 12">
    <name type="scientific">Marinobacter albus</name>
    <dbReference type="NCBI Taxonomy" id="3030833"/>
    <lineage>
        <taxon>Bacteria</taxon>
        <taxon>Pseudomonadati</taxon>
        <taxon>Pseudomonadota</taxon>
        <taxon>Gammaproteobacteria</taxon>
        <taxon>Pseudomonadales</taxon>
        <taxon>Marinobacteraceae</taxon>
        <taxon>Marinobacter</taxon>
    </lineage>
</organism>
<feature type="binding site" evidence="9">
    <location>
        <position position="545"/>
    </location>
    <ligand>
        <name>acetyl-CoA</name>
        <dbReference type="ChEBI" id="CHEBI:57288"/>
    </ligand>
</feature>
<dbReference type="InterPro" id="IPR016181">
    <property type="entry name" value="Acyl_CoA_acyltransferase"/>
</dbReference>
<evidence type="ECO:0000256" key="6">
    <source>
        <dbReference type="ARBA" id="ARBA00022840"/>
    </source>
</evidence>
<dbReference type="InterPro" id="IPR038321">
    <property type="entry name" value="TmcA_C_sf"/>
</dbReference>
<comment type="catalytic activity">
    <reaction evidence="9">
        <text>cytidine(34) in elongator tRNA(Met) + acetyl-CoA + ATP + H2O = N(4)-acetylcytidine(34) in elongator tRNA(Met) + ADP + phosphate + CoA + H(+)</text>
        <dbReference type="Rhea" id="RHEA:43788"/>
        <dbReference type="Rhea" id="RHEA-COMP:10693"/>
        <dbReference type="Rhea" id="RHEA-COMP:10694"/>
        <dbReference type="ChEBI" id="CHEBI:15377"/>
        <dbReference type="ChEBI" id="CHEBI:15378"/>
        <dbReference type="ChEBI" id="CHEBI:30616"/>
        <dbReference type="ChEBI" id="CHEBI:43474"/>
        <dbReference type="ChEBI" id="CHEBI:57287"/>
        <dbReference type="ChEBI" id="CHEBI:57288"/>
        <dbReference type="ChEBI" id="CHEBI:74900"/>
        <dbReference type="ChEBI" id="CHEBI:82748"/>
        <dbReference type="ChEBI" id="CHEBI:456216"/>
        <dbReference type="EC" id="2.3.1.193"/>
    </reaction>
</comment>
<comment type="caution">
    <text evidence="11">The sequence shown here is derived from an EMBL/GenBank/DDBJ whole genome shotgun (WGS) entry which is preliminary data.</text>
</comment>
<evidence type="ECO:0000256" key="1">
    <source>
        <dbReference type="ARBA" id="ARBA00022490"/>
    </source>
</evidence>
<dbReference type="SUPFAM" id="SSF52540">
    <property type="entry name" value="P-loop containing nucleoside triphosphate hydrolases"/>
    <property type="match status" value="1"/>
</dbReference>
<evidence type="ECO:0000256" key="4">
    <source>
        <dbReference type="ARBA" id="ARBA00022694"/>
    </source>
</evidence>
<keyword evidence="8 9" id="KW-0012">Acyltransferase</keyword>
<name>A0ABT7H7E0_9GAMM</name>
<reference evidence="11 12" key="1">
    <citation type="submission" date="2023-05" db="EMBL/GenBank/DDBJ databases">
        <title>Marinobacter albus sp. nov., a marine bacterium isolated from sand in a coastal intertidal zone of huludao.</title>
        <authorList>
            <person name="Deng T."/>
        </authorList>
    </citation>
    <scope>NUCLEOTIDE SEQUENCE [LARGE SCALE GENOMIC DNA]</scope>
    <source>
        <strain evidence="11 12">M216</strain>
    </source>
</reference>
<dbReference type="Gene3D" id="3.40.50.300">
    <property type="entry name" value="P-loop containing nucleotide triphosphate hydrolases"/>
    <property type="match status" value="1"/>
</dbReference>
<feature type="binding site" evidence="9">
    <location>
        <begin position="505"/>
        <end position="507"/>
    </location>
    <ligand>
        <name>acetyl-CoA</name>
        <dbReference type="ChEBI" id="CHEBI:57288"/>
    </ligand>
</feature>
<dbReference type="RefSeq" id="WP_285366995.1">
    <property type="nucleotide sequence ID" value="NZ_JASSQD010000001.1"/>
</dbReference>
<dbReference type="Pfam" id="PF08351">
    <property type="entry name" value="TmcA_N"/>
    <property type="match status" value="1"/>
</dbReference>
<dbReference type="InterPro" id="IPR027417">
    <property type="entry name" value="P-loop_NTPase"/>
</dbReference>
<evidence type="ECO:0000256" key="9">
    <source>
        <dbReference type="HAMAP-Rule" id="MF_01886"/>
    </source>
</evidence>
<dbReference type="PROSITE" id="PS51186">
    <property type="entry name" value="GNAT"/>
    <property type="match status" value="1"/>
</dbReference>
<keyword evidence="4 9" id="KW-0819">tRNA processing</keyword>
<evidence type="ECO:0000256" key="5">
    <source>
        <dbReference type="ARBA" id="ARBA00022741"/>
    </source>
</evidence>
<accession>A0ABT7H7E0</accession>
<dbReference type="EMBL" id="JASSQD010000001">
    <property type="protein sequence ID" value="MDK9556277.1"/>
    <property type="molecule type" value="Genomic_DNA"/>
</dbReference>
<sequence>MPPGLLGGGEPDAWRRLQRRLQQRGERRLVLLEGERSKALRWLKALLPALALEPGVWTGPEAESPSGTLASLAPRHARQWLGRELSVVVWDGWQGNPPDSFAALSGTLRAGGLLFWLMPPMEQWSDFEDPDYARTGLDQLPRHPFAARMANILATEPSLIRIDLGSTVPTSLPDLAERDAGFVVQTTGDQQELIERLVQFGLGRRRRPVVVTADRGRGKSAALGLAAAELLQRGRRQVLVSAPSRDNVEALFRHAREALGDDLLKASESSLQTRAGGCLRFVAIRELLAERPEAEVVLVDEAAAIPAPLLKQVLLGWPRVGFSSTVHGYEGAGRGFAIRFRQILNRETPHWQSITLAAPVRWSASDPLEPLVSRLFLLAAENREPVSERVSPGDVTIEPFDPVDATDSELSDAFGLLVDAHYRTTPADLRQWMDAPSARSWRARTGNITVGILWGAVEGGLSPDLAEQVTLGQRRIRGHLLPQSLASHSGFPEAASQGCLRVVRIAVSDSVRRHGIGRLLVAKAREAASQEGLDTLGTSFGGSPELLAFWRSCALRVVRLGLNQEATSGEYPLQMLSGISKAGERLVSQLSERQAEHWLALLPLAWPALEPGLLADIGAGLPATERLDDQDRRDLHSFGHGHRGFLLSLPVLRKTSMVRHVGAWLRTQEDLALWVGAVMQQRDWPALQADGLCLGQREGEDRLRALIRQLLQKGPEL</sequence>
<gene>
    <name evidence="9" type="primary">tmcA</name>
    <name evidence="11" type="ORF">QQF73_01470</name>
</gene>
<feature type="binding site" evidence="9">
    <location>
        <position position="361"/>
    </location>
    <ligand>
        <name>ATP</name>
        <dbReference type="ChEBI" id="CHEBI:30616"/>
    </ligand>
</feature>
<dbReference type="CDD" id="cd04301">
    <property type="entry name" value="NAT_SF"/>
    <property type="match status" value="1"/>
</dbReference>
<comment type="function">
    <text evidence="9">Catalyzes the formation of N(4)-acetylcytidine (ac(4)C) at the wobble position of tRNA(Met), by using acetyl-CoA as an acetyl donor and ATP (or GTP).</text>
</comment>
<evidence type="ECO:0000256" key="3">
    <source>
        <dbReference type="ARBA" id="ARBA00022679"/>
    </source>
</evidence>
<dbReference type="InterPro" id="IPR000182">
    <property type="entry name" value="GNAT_dom"/>
</dbReference>
<evidence type="ECO:0000259" key="10">
    <source>
        <dbReference type="PROSITE" id="PS51186"/>
    </source>
</evidence>
<keyword evidence="12" id="KW-1185">Reference proteome</keyword>
<dbReference type="Proteomes" id="UP001223547">
    <property type="component" value="Unassembled WGS sequence"/>
</dbReference>
<keyword evidence="7 9" id="KW-0694">RNA-binding</keyword>
<protein>
    <recommendedName>
        <fullName evidence="9">tRNA(Met) cytidine acetyltransferase TmcA</fullName>
        <ecNumber evidence="9">2.3.1.193</ecNumber>
    </recommendedName>
</protein>
<dbReference type="GO" id="GO:0016746">
    <property type="term" value="F:acyltransferase activity"/>
    <property type="evidence" value="ECO:0007669"/>
    <property type="project" value="UniProtKB-KW"/>
</dbReference>
<comment type="subcellular location">
    <subcellularLocation>
        <location evidence="9">Cytoplasm</location>
    </subcellularLocation>
</comment>
<dbReference type="Gene3D" id="3.40.630.30">
    <property type="match status" value="1"/>
</dbReference>
<evidence type="ECO:0000256" key="8">
    <source>
        <dbReference type="ARBA" id="ARBA00023315"/>
    </source>
</evidence>